<sequence>MIIVALLMKKSKISHIISLIIGGVIIAGIFFYIGYRTAYIRYENAEPAIITQTFYATISEITEDTVTVTGMDVNDINFRGEFVFGIEKETEIIWRYTDIAFSDLDTGDKIAITFAGEIMETYPMQITQVEQIQLLDDEL</sequence>
<dbReference type="HOGENOM" id="CLU_158541_0_0_9"/>
<name>C7GFR6_9FIRM</name>
<keyword evidence="1" id="KW-0472">Membrane</keyword>
<dbReference type="AlphaFoldDB" id="C7GFR6"/>
<dbReference type="EMBL" id="ABYJ02000214">
    <property type="protein sequence ID" value="EEU99360.1"/>
    <property type="molecule type" value="Genomic_DNA"/>
</dbReference>
<evidence type="ECO:0000313" key="5">
    <source>
        <dbReference type="Proteomes" id="UP000294398"/>
    </source>
</evidence>
<dbReference type="Proteomes" id="UP000294398">
    <property type="component" value="Chromosome"/>
</dbReference>
<keyword evidence="5" id="KW-1185">Reference proteome</keyword>
<evidence type="ECO:0000313" key="3">
    <source>
        <dbReference type="EMBL" id="VCV21486.1"/>
    </source>
</evidence>
<reference evidence="2 4" key="1">
    <citation type="submission" date="2009-08" db="EMBL/GenBank/DDBJ databases">
        <authorList>
            <person name="Weinstock G."/>
            <person name="Sodergren E."/>
            <person name="Clifton S."/>
            <person name="Fulton L."/>
            <person name="Fulton B."/>
            <person name="Courtney L."/>
            <person name="Fronick C."/>
            <person name="Harrison M."/>
            <person name="Strong C."/>
            <person name="Farmer C."/>
            <person name="Delahaunty K."/>
            <person name="Markovic C."/>
            <person name="Hall O."/>
            <person name="Minx P."/>
            <person name="Tomlinson C."/>
            <person name="Mitreva M."/>
            <person name="Nelson J."/>
            <person name="Hou S."/>
            <person name="Wollam A."/>
            <person name="Pepin K.H."/>
            <person name="Johnson M."/>
            <person name="Bhonagiri V."/>
            <person name="Nash W.E."/>
            <person name="Warren W."/>
            <person name="Chinwalla A."/>
            <person name="Mardis E.R."/>
            <person name="Wilson R.K."/>
        </authorList>
    </citation>
    <scope>NUCLEOTIDE SEQUENCE [LARGE SCALE GENOMIC DNA]</scope>
    <source>
        <strain evidence="2 4">L1-82</strain>
    </source>
</reference>
<feature type="transmembrane region" description="Helical" evidence="1">
    <location>
        <begin position="16"/>
        <end position="35"/>
    </location>
</feature>
<keyword evidence="1" id="KW-0812">Transmembrane</keyword>
<gene>
    <name evidence="3" type="ORF">RIL182_01358</name>
    <name evidence="2" type="ORF">ROSINTL182_08773</name>
</gene>
<dbReference type="GeneID" id="61432628"/>
<proteinExistence type="predicted"/>
<accession>C7GFR6</accession>
<organism evidence="2 4">
    <name type="scientific">Roseburia intestinalis L1-82</name>
    <dbReference type="NCBI Taxonomy" id="536231"/>
    <lineage>
        <taxon>Bacteria</taxon>
        <taxon>Bacillati</taxon>
        <taxon>Bacillota</taxon>
        <taxon>Clostridia</taxon>
        <taxon>Lachnospirales</taxon>
        <taxon>Lachnospiraceae</taxon>
        <taxon>Roseburia</taxon>
    </lineage>
</organism>
<dbReference type="Proteomes" id="UP000004828">
    <property type="component" value="Unassembled WGS sequence"/>
</dbReference>
<dbReference type="RefSeq" id="WP_006858842.1">
    <property type="nucleotide sequence ID" value="NZ_GG692744.1"/>
</dbReference>
<evidence type="ECO:0000313" key="2">
    <source>
        <dbReference type="EMBL" id="EEU99360.1"/>
    </source>
</evidence>
<protein>
    <recommendedName>
        <fullName evidence="6">DUF3221 domain-containing protein</fullName>
    </recommendedName>
</protein>
<evidence type="ECO:0000313" key="4">
    <source>
        <dbReference type="Proteomes" id="UP000004828"/>
    </source>
</evidence>
<evidence type="ECO:0000256" key="1">
    <source>
        <dbReference type="SAM" id="Phobius"/>
    </source>
</evidence>
<evidence type="ECO:0008006" key="6">
    <source>
        <dbReference type="Google" id="ProtNLM"/>
    </source>
</evidence>
<keyword evidence="1" id="KW-1133">Transmembrane helix</keyword>
<reference evidence="3 5" key="2">
    <citation type="submission" date="2018-09" db="EMBL/GenBank/DDBJ databases">
        <authorList>
            <person name="Petit M.-A."/>
            <person name="Lossouarn J."/>
        </authorList>
    </citation>
    <scope>NUCLEOTIDE SEQUENCE [LARGE SCALE GENOMIC DNA]</scope>
    <source>
        <strain evidence="3 5">L1-82</strain>
    </source>
</reference>
<dbReference type="EMBL" id="LR027880">
    <property type="protein sequence ID" value="VCV21486.1"/>
    <property type="molecule type" value="Genomic_DNA"/>
</dbReference>